<dbReference type="EMBL" id="RCHS01003477">
    <property type="protein sequence ID" value="RMX41564.1"/>
    <property type="molecule type" value="Genomic_DNA"/>
</dbReference>
<evidence type="ECO:0000313" key="2">
    <source>
        <dbReference type="Proteomes" id="UP000275408"/>
    </source>
</evidence>
<dbReference type="Proteomes" id="UP000275408">
    <property type="component" value="Unassembled WGS sequence"/>
</dbReference>
<protein>
    <submittedName>
        <fullName evidence="1">Uncharacterized protein</fullName>
    </submittedName>
</protein>
<evidence type="ECO:0000313" key="1">
    <source>
        <dbReference type="EMBL" id="RMX41564.1"/>
    </source>
</evidence>
<organism evidence="1 2">
    <name type="scientific">Pocillopora damicornis</name>
    <name type="common">Cauliflower coral</name>
    <name type="synonym">Millepora damicornis</name>
    <dbReference type="NCBI Taxonomy" id="46731"/>
    <lineage>
        <taxon>Eukaryota</taxon>
        <taxon>Metazoa</taxon>
        <taxon>Cnidaria</taxon>
        <taxon>Anthozoa</taxon>
        <taxon>Hexacorallia</taxon>
        <taxon>Scleractinia</taxon>
        <taxon>Astrocoeniina</taxon>
        <taxon>Pocilloporidae</taxon>
        <taxon>Pocillopora</taxon>
    </lineage>
</organism>
<name>A0A3M6TJZ9_POCDA</name>
<keyword evidence="2" id="KW-1185">Reference proteome</keyword>
<accession>A0A3M6TJZ9</accession>
<gene>
    <name evidence="1" type="ORF">pdam_00008640</name>
</gene>
<reference evidence="1 2" key="1">
    <citation type="journal article" date="2018" name="Sci. Rep.">
        <title>Comparative analysis of the Pocillopora damicornis genome highlights role of immune system in coral evolution.</title>
        <authorList>
            <person name="Cunning R."/>
            <person name="Bay R.A."/>
            <person name="Gillette P."/>
            <person name="Baker A.C."/>
            <person name="Traylor-Knowles N."/>
        </authorList>
    </citation>
    <scope>NUCLEOTIDE SEQUENCE [LARGE SCALE GENOMIC DNA]</scope>
    <source>
        <strain evidence="1">RSMAS</strain>
        <tissue evidence="1">Whole animal</tissue>
    </source>
</reference>
<comment type="caution">
    <text evidence="1">The sequence shown here is derived from an EMBL/GenBank/DDBJ whole genome shotgun (WGS) entry which is preliminary data.</text>
</comment>
<sequence length="184" mass="20597">MLRYACVVSCIAGVSTSSRADAQRVRNAQSRKVSGFEVYLAQITLLGSAPWGGELLQRWCIGYTLLRFLTKLKGDLEDQRNTKELRRIARNKQKIARDNSICQLFPEVGFHIAVFPIQIHAVPLLVVLGSSPGQSASYTFGCIPLGFFDELFIILHYHHVILQEIANYTIKALDFTSYVDCGSN</sequence>
<dbReference type="AlphaFoldDB" id="A0A3M6TJZ9"/>
<feature type="non-terminal residue" evidence="1">
    <location>
        <position position="184"/>
    </location>
</feature>
<proteinExistence type="predicted"/>